<organism evidence="1 2">
    <name type="scientific">Ataeniobius toweri</name>
    <dbReference type="NCBI Taxonomy" id="208326"/>
    <lineage>
        <taxon>Eukaryota</taxon>
        <taxon>Metazoa</taxon>
        <taxon>Chordata</taxon>
        <taxon>Craniata</taxon>
        <taxon>Vertebrata</taxon>
        <taxon>Euteleostomi</taxon>
        <taxon>Actinopterygii</taxon>
        <taxon>Neopterygii</taxon>
        <taxon>Teleostei</taxon>
        <taxon>Neoteleostei</taxon>
        <taxon>Acanthomorphata</taxon>
        <taxon>Ovalentaria</taxon>
        <taxon>Atherinomorphae</taxon>
        <taxon>Cyprinodontiformes</taxon>
        <taxon>Goodeidae</taxon>
        <taxon>Ataeniobius</taxon>
    </lineage>
</organism>
<sequence length="99" mass="10957">MTARGHVSDAVDVWDPELNLSKYCPLSLSLCGRAGVCGDESRWAGRNPAAPAVLQCVSCLLWWKDDTPVRAACCPKAQHMIQETSNKHNGHMAKFRKVY</sequence>
<gene>
    <name evidence="1" type="ORF">ATANTOWER_009712</name>
</gene>
<reference evidence="1 2" key="1">
    <citation type="submission" date="2021-07" db="EMBL/GenBank/DDBJ databases">
        <authorList>
            <person name="Palmer J.M."/>
        </authorList>
    </citation>
    <scope>NUCLEOTIDE SEQUENCE [LARGE SCALE GENOMIC DNA]</scope>
    <source>
        <strain evidence="1 2">AT_MEX2019</strain>
        <tissue evidence="1">Muscle</tissue>
    </source>
</reference>
<dbReference type="Proteomes" id="UP001345963">
    <property type="component" value="Unassembled WGS sequence"/>
</dbReference>
<proteinExistence type="predicted"/>
<dbReference type="EMBL" id="JAHUTI010009838">
    <property type="protein sequence ID" value="MED6234528.1"/>
    <property type="molecule type" value="Genomic_DNA"/>
</dbReference>
<accession>A0ABU7A975</accession>
<evidence type="ECO:0000313" key="1">
    <source>
        <dbReference type="EMBL" id="MED6234528.1"/>
    </source>
</evidence>
<comment type="caution">
    <text evidence="1">The sequence shown here is derived from an EMBL/GenBank/DDBJ whole genome shotgun (WGS) entry which is preliminary data.</text>
</comment>
<name>A0ABU7A975_9TELE</name>
<keyword evidence="2" id="KW-1185">Reference proteome</keyword>
<evidence type="ECO:0000313" key="2">
    <source>
        <dbReference type="Proteomes" id="UP001345963"/>
    </source>
</evidence>
<protein>
    <submittedName>
        <fullName evidence="1">Uncharacterized protein</fullName>
    </submittedName>
</protein>